<dbReference type="GO" id="GO:0006355">
    <property type="term" value="P:regulation of DNA-templated transcription"/>
    <property type="evidence" value="ECO:0007669"/>
    <property type="project" value="UniProtKB-ARBA"/>
</dbReference>
<dbReference type="SUPFAM" id="SSF46785">
    <property type="entry name" value="Winged helix' DNA-binding domain"/>
    <property type="match status" value="1"/>
</dbReference>
<dbReference type="Gene3D" id="1.10.10.10">
    <property type="entry name" value="Winged helix-like DNA-binding domain superfamily/Winged helix DNA-binding domain"/>
    <property type="match status" value="1"/>
</dbReference>
<reference evidence="3" key="2">
    <citation type="journal article" date="2017" name="Plant Physiol. Biochem.">
        <title>Differential oxidative and antioxidative response of duckweed Lemna minor toward plant growth promoting/inhibiting bacteria.</title>
        <authorList>
            <person name="Ishizawa H."/>
            <person name="Kuroda M."/>
            <person name="Morikawa M."/>
            <person name="Ike M."/>
        </authorList>
    </citation>
    <scope>NUCLEOTIDE SEQUENCE [LARGE SCALE GENOMIC DNA]</scope>
    <source>
        <strain evidence="3">M6</strain>
    </source>
</reference>
<dbReference type="PANTHER" id="PTHR37318:SF1">
    <property type="entry name" value="BSL7504 PROTEIN"/>
    <property type="match status" value="1"/>
</dbReference>
<dbReference type="Pfam" id="PF13601">
    <property type="entry name" value="HTH_34"/>
    <property type="match status" value="1"/>
</dbReference>
<proteinExistence type="predicted"/>
<evidence type="ECO:0000259" key="1">
    <source>
        <dbReference type="Pfam" id="PF13601"/>
    </source>
</evidence>
<reference evidence="3" key="1">
    <citation type="journal article" date="2017" name="Biotechnol. Biofuels">
        <title>Evaluation of environmental bacterial communities as a factor affecting the growth of duckweed Lemna minor.</title>
        <authorList>
            <person name="Ishizawa H."/>
            <person name="Kuroda M."/>
            <person name="Morikawa M."/>
            <person name="Ike M."/>
        </authorList>
    </citation>
    <scope>NUCLEOTIDE SEQUENCE [LARGE SCALE GENOMIC DNA]</scope>
    <source>
        <strain evidence="3">M6</strain>
    </source>
</reference>
<protein>
    <submittedName>
        <fullName evidence="2">Transcriptional regulator, ArsR family</fullName>
    </submittedName>
</protein>
<name>A0A3G9GBD3_9CAUL</name>
<dbReference type="OrthoDB" id="5521380at2"/>
<accession>A0A3G9GBD3</accession>
<dbReference type="InterPro" id="IPR036388">
    <property type="entry name" value="WH-like_DNA-bd_sf"/>
</dbReference>
<dbReference type="CDD" id="cd00090">
    <property type="entry name" value="HTH_ARSR"/>
    <property type="match status" value="1"/>
</dbReference>
<dbReference type="PANTHER" id="PTHR37318">
    <property type="entry name" value="BSL7504 PROTEIN"/>
    <property type="match status" value="1"/>
</dbReference>
<dbReference type="InterPro" id="IPR036390">
    <property type="entry name" value="WH_DNA-bd_sf"/>
</dbReference>
<organism evidence="2 3">
    <name type="scientific">Asticcacaulis excentricus</name>
    <dbReference type="NCBI Taxonomy" id="78587"/>
    <lineage>
        <taxon>Bacteria</taxon>
        <taxon>Pseudomonadati</taxon>
        <taxon>Pseudomonadota</taxon>
        <taxon>Alphaproteobacteria</taxon>
        <taxon>Caulobacterales</taxon>
        <taxon>Caulobacteraceae</taxon>
        <taxon>Asticcacaulis</taxon>
    </lineage>
</organism>
<dbReference type="Proteomes" id="UP000278756">
    <property type="component" value="Chromosome 2"/>
</dbReference>
<evidence type="ECO:0000313" key="3">
    <source>
        <dbReference type="Proteomes" id="UP000278756"/>
    </source>
</evidence>
<feature type="domain" description="Winged helix DNA-binding" evidence="1">
    <location>
        <begin position="18"/>
        <end position="95"/>
    </location>
</feature>
<gene>
    <name evidence="2" type="ORF">EM6_2489</name>
</gene>
<dbReference type="InterPro" id="IPR027395">
    <property type="entry name" value="WH_DNA-bd_dom"/>
</dbReference>
<sequence length="105" mass="11759">MKPFNADALEDLVHARARLAILAYLSTAGQADFTDLRDQVGITDGNLSLHLKKLNEAGYVAIRKKIVSNRSNTRIGLTDEGRNAFYNYLDQLKRMLDAVPEKPEL</sequence>
<dbReference type="AlphaFoldDB" id="A0A3G9GBD3"/>
<dbReference type="RefSeq" id="WP_126423516.1">
    <property type="nucleotide sequence ID" value="NZ_AP018828.1"/>
</dbReference>
<dbReference type="EMBL" id="AP018828">
    <property type="protein sequence ID" value="BBF81879.1"/>
    <property type="molecule type" value="Genomic_DNA"/>
</dbReference>
<evidence type="ECO:0000313" key="2">
    <source>
        <dbReference type="EMBL" id="BBF81879.1"/>
    </source>
</evidence>
<dbReference type="InterPro" id="IPR011991">
    <property type="entry name" value="ArsR-like_HTH"/>
</dbReference>